<comment type="similarity">
    <text evidence="8">Belongs to the binding-protein-dependent transport system permease family. LivHM subfamily.</text>
</comment>
<accession>A0ABT4T5Y0</accession>
<keyword evidence="6 9" id="KW-1133">Transmembrane helix</keyword>
<evidence type="ECO:0000256" key="3">
    <source>
        <dbReference type="ARBA" id="ARBA00022475"/>
    </source>
</evidence>
<sequence>LMSELSLLIGGAATGGVYALLLAGILLIYQVSKAVNFGHGQFGMIAAFFSWYLYQQLGVNPLVAIVLAVLTAVVVAVLFDALVLQRASDRQVGSDLVATLGLLLLATAIAENVLGGRTQSYLTLGSRTVFDLGGLALNLSDLVTIVVALLSVLGLSLVRRRTRVGAMLNAVAENRAVAESLGIPSARVRVATWALAAILASVAGILVASRTSVDAYYMTPFAMKAFIAGILGGLNRFGLPLAFAFGLGVYEAFVVYLLGAQAVTPAVFTLIIVVLAFAPRSYLSEGREARA</sequence>
<feature type="non-terminal residue" evidence="10">
    <location>
        <position position="1"/>
    </location>
</feature>
<feature type="transmembrane region" description="Helical" evidence="9">
    <location>
        <begin position="265"/>
        <end position="283"/>
    </location>
</feature>
<keyword evidence="7 9" id="KW-0472">Membrane</keyword>
<dbReference type="Pfam" id="PF02653">
    <property type="entry name" value="BPD_transp_2"/>
    <property type="match status" value="1"/>
</dbReference>
<dbReference type="Proteomes" id="UP001212498">
    <property type="component" value="Unassembled WGS sequence"/>
</dbReference>
<feature type="transmembrane region" description="Helical" evidence="9">
    <location>
        <begin position="96"/>
        <end position="115"/>
    </location>
</feature>
<evidence type="ECO:0000313" key="11">
    <source>
        <dbReference type="Proteomes" id="UP001212498"/>
    </source>
</evidence>
<evidence type="ECO:0000256" key="9">
    <source>
        <dbReference type="SAM" id="Phobius"/>
    </source>
</evidence>
<evidence type="ECO:0000256" key="1">
    <source>
        <dbReference type="ARBA" id="ARBA00004651"/>
    </source>
</evidence>
<name>A0ABT4T5Y0_9ACTN</name>
<dbReference type="CDD" id="cd06582">
    <property type="entry name" value="TM_PBP1_LivH_like"/>
    <property type="match status" value="1"/>
</dbReference>
<dbReference type="InterPro" id="IPR001851">
    <property type="entry name" value="ABC_transp_permease"/>
</dbReference>
<keyword evidence="4 9" id="KW-0812">Transmembrane</keyword>
<evidence type="ECO:0000313" key="10">
    <source>
        <dbReference type="EMBL" id="MDA0644916.1"/>
    </source>
</evidence>
<feature type="transmembrane region" description="Helical" evidence="9">
    <location>
        <begin position="6"/>
        <end position="29"/>
    </location>
</feature>
<keyword evidence="2" id="KW-0813">Transport</keyword>
<gene>
    <name evidence="10" type="ORF">OUY24_30185</name>
</gene>
<protein>
    <submittedName>
        <fullName evidence="10">Branched-chain amino acid ABC transporter permease</fullName>
    </submittedName>
</protein>
<keyword evidence="11" id="KW-1185">Reference proteome</keyword>
<dbReference type="RefSeq" id="WP_271278725.1">
    <property type="nucleotide sequence ID" value="NZ_JAPNUD010000115.1"/>
</dbReference>
<evidence type="ECO:0000256" key="8">
    <source>
        <dbReference type="ARBA" id="ARBA00037998"/>
    </source>
</evidence>
<evidence type="ECO:0000256" key="6">
    <source>
        <dbReference type="ARBA" id="ARBA00022989"/>
    </source>
</evidence>
<reference evidence="10 11" key="1">
    <citation type="submission" date="2022-11" db="EMBL/GenBank/DDBJ databases">
        <title>Nonomuraea corallina sp. nov., a new species of the genus Nonomuraea isolated from sea side sediment in Thai sea.</title>
        <authorList>
            <person name="Ngamcharungchit C."/>
            <person name="Matsumoto A."/>
            <person name="Suriyachadkun C."/>
            <person name="Panbangred W."/>
            <person name="Inahashi Y."/>
            <person name="Intra B."/>
        </authorList>
    </citation>
    <scope>NUCLEOTIDE SEQUENCE [LARGE SCALE GENOMIC DNA]</scope>
    <source>
        <strain evidence="10 11">DSM 43553</strain>
    </source>
</reference>
<feature type="transmembrane region" description="Helical" evidence="9">
    <location>
        <begin position="135"/>
        <end position="158"/>
    </location>
</feature>
<organism evidence="10 11">
    <name type="scientific">Nonomuraea ferruginea</name>
    <dbReference type="NCBI Taxonomy" id="46174"/>
    <lineage>
        <taxon>Bacteria</taxon>
        <taxon>Bacillati</taxon>
        <taxon>Actinomycetota</taxon>
        <taxon>Actinomycetes</taxon>
        <taxon>Streptosporangiales</taxon>
        <taxon>Streptosporangiaceae</taxon>
        <taxon>Nonomuraea</taxon>
    </lineage>
</organism>
<keyword evidence="5" id="KW-0029">Amino-acid transport</keyword>
<feature type="transmembrane region" description="Helical" evidence="9">
    <location>
        <begin position="190"/>
        <end position="209"/>
    </location>
</feature>
<dbReference type="PANTHER" id="PTHR11795:SF450">
    <property type="entry name" value="ABC TRANSPORTER PERMEASE PROTEIN"/>
    <property type="match status" value="1"/>
</dbReference>
<dbReference type="PANTHER" id="PTHR11795">
    <property type="entry name" value="BRANCHED-CHAIN AMINO ACID TRANSPORT SYSTEM PERMEASE PROTEIN LIVH"/>
    <property type="match status" value="1"/>
</dbReference>
<evidence type="ECO:0000256" key="7">
    <source>
        <dbReference type="ARBA" id="ARBA00023136"/>
    </source>
</evidence>
<comment type="subcellular location">
    <subcellularLocation>
        <location evidence="1">Cell membrane</location>
        <topology evidence="1">Multi-pass membrane protein</topology>
    </subcellularLocation>
</comment>
<dbReference type="EMBL" id="JAPNUD010000115">
    <property type="protein sequence ID" value="MDA0644916.1"/>
    <property type="molecule type" value="Genomic_DNA"/>
</dbReference>
<dbReference type="InterPro" id="IPR052157">
    <property type="entry name" value="BCAA_transport_permease"/>
</dbReference>
<evidence type="ECO:0000256" key="5">
    <source>
        <dbReference type="ARBA" id="ARBA00022970"/>
    </source>
</evidence>
<feature type="transmembrane region" description="Helical" evidence="9">
    <location>
        <begin position="60"/>
        <end position="84"/>
    </location>
</feature>
<evidence type="ECO:0000256" key="2">
    <source>
        <dbReference type="ARBA" id="ARBA00022448"/>
    </source>
</evidence>
<keyword evidence="3" id="KW-1003">Cell membrane</keyword>
<comment type="caution">
    <text evidence="10">The sequence shown here is derived from an EMBL/GenBank/DDBJ whole genome shotgun (WGS) entry which is preliminary data.</text>
</comment>
<evidence type="ECO:0000256" key="4">
    <source>
        <dbReference type="ARBA" id="ARBA00022692"/>
    </source>
</evidence>
<proteinExistence type="inferred from homology"/>